<protein>
    <submittedName>
        <fullName evidence="4">HEAT repeat domain-containing protein</fullName>
    </submittedName>
</protein>
<keyword evidence="3" id="KW-1133">Transmembrane helix</keyword>
<dbReference type="EMBL" id="JBHTLP010000024">
    <property type="protein sequence ID" value="MFD1145100.1"/>
    <property type="molecule type" value="Genomic_DNA"/>
</dbReference>
<keyword evidence="3" id="KW-0472">Membrane</keyword>
<dbReference type="Proteomes" id="UP001597116">
    <property type="component" value="Unassembled WGS sequence"/>
</dbReference>
<keyword evidence="1" id="KW-0175">Coiled coil</keyword>
<evidence type="ECO:0000313" key="5">
    <source>
        <dbReference type="Proteomes" id="UP001597116"/>
    </source>
</evidence>
<comment type="caution">
    <text evidence="4">The sequence shown here is derived from an EMBL/GenBank/DDBJ whole genome shotgun (WGS) entry which is preliminary data.</text>
</comment>
<evidence type="ECO:0000313" key="4">
    <source>
        <dbReference type="EMBL" id="MFD1145100.1"/>
    </source>
</evidence>
<evidence type="ECO:0000256" key="3">
    <source>
        <dbReference type="SAM" id="Phobius"/>
    </source>
</evidence>
<feature type="region of interest" description="Disordered" evidence="2">
    <location>
        <begin position="53"/>
        <end position="75"/>
    </location>
</feature>
<evidence type="ECO:0000256" key="1">
    <source>
        <dbReference type="SAM" id="Coils"/>
    </source>
</evidence>
<feature type="coiled-coil region" evidence="1">
    <location>
        <begin position="225"/>
        <end position="252"/>
    </location>
</feature>
<sequence>MKPDIEKLLERYYAGESTLEEEKQLRTFFQSASVPAHLKKHAGLFRHFSQARQEEPSVKFAPPRSDRPAENRPTGRIRRLTTWGLRLAASVALLAGGFAGGLWYEREQKPGAAVETSSALAIKKTLDFDRMSQTSASERIQAVNESSELPEANQDITQLLINTLNFDDNVNVRLAACQALMRLPDEPGVREALIQSLKIQTDPYVQIMLIEALVSIQEKRAVNEMQRLARDRDLLEAVRQKAEEGMNRLNQSARPSAS</sequence>
<dbReference type="InterPro" id="IPR011989">
    <property type="entry name" value="ARM-like"/>
</dbReference>
<feature type="transmembrane region" description="Helical" evidence="3">
    <location>
        <begin position="83"/>
        <end position="104"/>
    </location>
</feature>
<dbReference type="Gene3D" id="1.25.10.10">
    <property type="entry name" value="Leucine-rich Repeat Variant"/>
    <property type="match status" value="1"/>
</dbReference>
<dbReference type="SUPFAM" id="SSF48371">
    <property type="entry name" value="ARM repeat"/>
    <property type="match status" value="1"/>
</dbReference>
<reference evidence="5" key="1">
    <citation type="journal article" date="2019" name="Int. J. Syst. Evol. Microbiol.">
        <title>The Global Catalogue of Microorganisms (GCM) 10K type strain sequencing project: providing services to taxonomists for standard genome sequencing and annotation.</title>
        <authorList>
            <consortium name="The Broad Institute Genomics Platform"/>
            <consortium name="The Broad Institute Genome Sequencing Center for Infectious Disease"/>
            <person name="Wu L."/>
            <person name="Ma J."/>
        </authorList>
    </citation>
    <scope>NUCLEOTIDE SEQUENCE [LARGE SCALE GENOMIC DNA]</scope>
    <source>
        <strain evidence="5">CCUG 55608</strain>
    </source>
</reference>
<name>A0ABW3QNX3_9BACT</name>
<keyword evidence="3" id="KW-0812">Transmembrane</keyword>
<dbReference type="RefSeq" id="WP_265994160.1">
    <property type="nucleotide sequence ID" value="NZ_CP110973.1"/>
</dbReference>
<accession>A0ABW3QNX3</accession>
<keyword evidence="5" id="KW-1185">Reference proteome</keyword>
<evidence type="ECO:0000256" key="2">
    <source>
        <dbReference type="SAM" id="MobiDB-lite"/>
    </source>
</evidence>
<organism evidence="4 5">
    <name type="scientific">Larkinella insperata</name>
    <dbReference type="NCBI Taxonomy" id="332158"/>
    <lineage>
        <taxon>Bacteria</taxon>
        <taxon>Pseudomonadati</taxon>
        <taxon>Bacteroidota</taxon>
        <taxon>Cytophagia</taxon>
        <taxon>Cytophagales</taxon>
        <taxon>Spirosomataceae</taxon>
        <taxon>Larkinella</taxon>
    </lineage>
</organism>
<gene>
    <name evidence="4" type="ORF">ACFQ4C_28480</name>
</gene>
<dbReference type="InterPro" id="IPR016024">
    <property type="entry name" value="ARM-type_fold"/>
</dbReference>
<proteinExistence type="predicted"/>